<protein>
    <submittedName>
        <fullName evidence="1">Uncharacterized protein</fullName>
    </submittedName>
</protein>
<accession>A0ABT1FT01</accession>
<gene>
    <name evidence="1" type="ORF">NCI00_20520</name>
</gene>
<sequence length="66" mass="8225">MKGKLKKFKWPQRVKVTADNIEQHRDYLGELYPYLKALFERREPIKEFDFCWNPFEKGQFYLYSMK</sequence>
<dbReference type="RefSeq" id="WP_253530711.1">
    <property type="nucleotide sequence ID" value="NZ_JAMZEL010000009.1"/>
</dbReference>
<dbReference type="EMBL" id="JAMZEL010000009">
    <property type="protein sequence ID" value="MCP1384832.1"/>
    <property type="molecule type" value="Genomic_DNA"/>
</dbReference>
<evidence type="ECO:0000313" key="1">
    <source>
        <dbReference type="EMBL" id="MCP1384832.1"/>
    </source>
</evidence>
<name>A0ABT1FT01_9BACT</name>
<reference evidence="1 2" key="1">
    <citation type="submission" date="2022-06" db="EMBL/GenBank/DDBJ databases">
        <title>Runella sp. S5 genome sequencing.</title>
        <authorList>
            <person name="Park S."/>
        </authorList>
    </citation>
    <scope>NUCLEOTIDE SEQUENCE [LARGE SCALE GENOMIC DNA]</scope>
    <source>
        <strain evidence="1 2">S5</strain>
    </source>
</reference>
<organism evidence="1 2">
    <name type="scientific">Runella salmonicolor</name>
    <dbReference type="NCBI Taxonomy" id="2950278"/>
    <lineage>
        <taxon>Bacteria</taxon>
        <taxon>Pseudomonadati</taxon>
        <taxon>Bacteroidota</taxon>
        <taxon>Cytophagia</taxon>
        <taxon>Cytophagales</taxon>
        <taxon>Spirosomataceae</taxon>
        <taxon>Runella</taxon>
    </lineage>
</organism>
<comment type="caution">
    <text evidence="1">The sequence shown here is derived from an EMBL/GenBank/DDBJ whole genome shotgun (WGS) entry which is preliminary data.</text>
</comment>
<proteinExistence type="predicted"/>
<dbReference type="Proteomes" id="UP001204772">
    <property type="component" value="Unassembled WGS sequence"/>
</dbReference>
<evidence type="ECO:0000313" key="2">
    <source>
        <dbReference type="Proteomes" id="UP001204772"/>
    </source>
</evidence>
<keyword evidence="2" id="KW-1185">Reference proteome</keyword>